<evidence type="ECO:0000313" key="3">
    <source>
        <dbReference type="Proteomes" id="UP000436822"/>
    </source>
</evidence>
<sequence length="56" mass="5640">MAPVIGLVLGAATGAIIAKRKGGRGLDMAQYAAAYAIFFGLIGLFVAIFLARNAAG</sequence>
<evidence type="ECO:0000256" key="1">
    <source>
        <dbReference type="SAM" id="Phobius"/>
    </source>
</evidence>
<comment type="caution">
    <text evidence="2">The sequence shown here is derived from an EMBL/GenBank/DDBJ whole genome shotgun (WGS) entry which is preliminary data.</text>
</comment>
<gene>
    <name evidence="2" type="ORF">KIN_06710</name>
</gene>
<reference evidence="2 3" key="1">
    <citation type="submission" date="2019-12" db="EMBL/GenBank/DDBJ databases">
        <title>Litoreibacter badius sp. nov., a novel bacteriochlorophyll a-containing bacterium in the genus Litoreibacter.</title>
        <authorList>
            <person name="Kanamuro M."/>
            <person name="Takabe Y."/>
            <person name="Mori K."/>
            <person name="Takaichi S."/>
            <person name="Hanada S."/>
        </authorList>
    </citation>
    <scope>NUCLEOTIDE SEQUENCE [LARGE SCALE GENOMIC DNA]</scope>
    <source>
        <strain evidence="2 3">K6</strain>
    </source>
</reference>
<keyword evidence="1" id="KW-1133">Transmembrane helix</keyword>
<accession>A0A6N6JC75</accession>
<proteinExistence type="predicted"/>
<keyword evidence="3" id="KW-1185">Reference proteome</keyword>
<dbReference type="EMBL" id="BLJE01000001">
    <property type="protein sequence ID" value="GFE63597.1"/>
    <property type="molecule type" value="Genomic_DNA"/>
</dbReference>
<organism evidence="2 3">
    <name type="scientific">Litoreibacter roseus</name>
    <dbReference type="NCBI Taxonomy" id="2601869"/>
    <lineage>
        <taxon>Bacteria</taxon>
        <taxon>Pseudomonadati</taxon>
        <taxon>Pseudomonadota</taxon>
        <taxon>Alphaproteobacteria</taxon>
        <taxon>Rhodobacterales</taxon>
        <taxon>Roseobacteraceae</taxon>
        <taxon>Litoreibacter</taxon>
    </lineage>
</organism>
<dbReference type="Proteomes" id="UP000436822">
    <property type="component" value="Unassembled WGS sequence"/>
</dbReference>
<keyword evidence="1" id="KW-0472">Membrane</keyword>
<evidence type="ECO:0008006" key="4">
    <source>
        <dbReference type="Google" id="ProtNLM"/>
    </source>
</evidence>
<name>A0A6N6JC75_9RHOB</name>
<keyword evidence="1" id="KW-0812">Transmembrane</keyword>
<evidence type="ECO:0000313" key="2">
    <source>
        <dbReference type="EMBL" id="GFE63597.1"/>
    </source>
</evidence>
<dbReference type="AlphaFoldDB" id="A0A6N6JC75"/>
<protein>
    <recommendedName>
        <fullName evidence="4">Apolipoprotein acyltransferase</fullName>
    </recommendedName>
</protein>
<dbReference type="RefSeq" id="WP_174239088.1">
    <property type="nucleotide sequence ID" value="NZ_BLJE01000001.1"/>
</dbReference>
<feature type="transmembrane region" description="Helical" evidence="1">
    <location>
        <begin position="28"/>
        <end position="51"/>
    </location>
</feature>